<sequence length="684" mass="71955">MLRAFTSNDAPAHGPHFVELPDRNMQLAHAPIRHSAHGARPGSAVGPRCGEDADLEDVDMPSQAGNPCEQYGAIQHWTFDRFASRGERGACKSGGAGVKFRMSHPENAEGIVNGKDATWLNLGTWGAVCHKSSQLYGLGAWWRCVSPVGRVRALVVGVTSLRPRAGATLRRRLPRSLPPVPVWGGHMWALQTPVAGAYWASWADCLCLVVEALQFSTETAGFFAARRHAACCLRGQGYEAPAWSLLLPPPVSEDAGPQAARALTVSPISTEFMVPHLCTKLVLCPSAECSADDATAGIAALYFESRQLSCLDHESGVRRNASRAACCLAEADGPWHRTKSRRGIGSTSSALDLAYAQGALHTLSYSLDLEHRAAASHRKLPAQVGEELVQLGRLSGDVTLASEWELQQGLVACASGGAINSTAGVHVSAGLGIDSLLCTMPQGQPVRNNFDAAVVGFRALAFQHRVPSGSVVALFAEASGRVARCGEGQHGASGCPAGGAGGIDCRTHPEAIKPQRELGEAGKLFTGGIPYAGVDAGTAIKLADKKQERGEGRAGTETFQHGLARHMVEGRACSNHGVRRVDDITPNTSAPLAAGMPAGQLEAVILGSLEQALPRGRADHPQARQRKQAFWAAAQLEKRQAALEALRADVCVGGHDQIRGGQYGPGGARLSTSPCAPSSAWGPA</sequence>
<feature type="region of interest" description="Disordered" evidence="1">
    <location>
        <begin position="662"/>
        <end position="684"/>
    </location>
</feature>
<protein>
    <submittedName>
        <fullName evidence="2">Uncharacterized protein</fullName>
    </submittedName>
</protein>
<reference evidence="2 3" key="1">
    <citation type="submission" date="2016-02" db="EMBL/GenBank/DDBJ databases">
        <title>Genome analysis of coral dinoflagellate symbionts highlights evolutionary adaptations to a symbiotic lifestyle.</title>
        <authorList>
            <person name="Aranda M."/>
            <person name="Li Y."/>
            <person name="Liew Y.J."/>
            <person name="Baumgarten S."/>
            <person name="Simakov O."/>
            <person name="Wilson M."/>
            <person name="Piel J."/>
            <person name="Ashoor H."/>
            <person name="Bougouffa S."/>
            <person name="Bajic V.B."/>
            <person name="Ryu T."/>
            <person name="Ravasi T."/>
            <person name="Bayer T."/>
            <person name="Micklem G."/>
            <person name="Kim H."/>
            <person name="Bhak J."/>
            <person name="Lajeunesse T.C."/>
            <person name="Voolstra C.R."/>
        </authorList>
    </citation>
    <scope>NUCLEOTIDE SEQUENCE [LARGE SCALE GENOMIC DNA]</scope>
    <source>
        <strain evidence="2 3">CCMP2467</strain>
    </source>
</reference>
<keyword evidence="3" id="KW-1185">Reference proteome</keyword>
<name>A0A1Q9CLA8_SYMMI</name>
<evidence type="ECO:0000313" key="3">
    <source>
        <dbReference type="Proteomes" id="UP000186817"/>
    </source>
</evidence>
<dbReference type="AlphaFoldDB" id="A0A1Q9CLA8"/>
<organism evidence="2 3">
    <name type="scientific">Symbiodinium microadriaticum</name>
    <name type="common">Dinoflagellate</name>
    <name type="synonym">Zooxanthella microadriatica</name>
    <dbReference type="NCBI Taxonomy" id="2951"/>
    <lineage>
        <taxon>Eukaryota</taxon>
        <taxon>Sar</taxon>
        <taxon>Alveolata</taxon>
        <taxon>Dinophyceae</taxon>
        <taxon>Suessiales</taxon>
        <taxon>Symbiodiniaceae</taxon>
        <taxon>Symbiodinium</taxon>
    </lineage>
</organism>
<proteinExistence type="predicted"/>
<dbReference type="Proteomes" id="UP000186817">
    <property type="component" value="Unassembled WGS sequence"/>
</dbReference>
<gene>
    <name evidence="2" type="ORF">AK812_SmicGene35525</name>
</gene>
<comment type="caution">
    <text evidence="2">The sequence shown here is derived from an EMBL/GenBank/DDBJ whole genome shotgun (WGS) entry which is preliminary data.</text>
</comment>
<evidence type="ECO:0000256" key="1">
    <source>
        <dbReference type="SAM" id="MobiDB-lite"/>
    </source>
</evidence>
<evidence type="ECO:0000313" key="2">
    <source>
        <dbReference type="EMBL" id="OLP83695.1"/>
    </source>
</evidence>
<accession>A0A1Q9CLA8</accession>
<dbReference type="EMBL" id="LSRX01001099">
    <property type="protein sequence ID" value="OLP83695.1"/>
    <property type="molecule type" value="Genomic_DNA"/>
</dbReference>